<gene>
    <name evidence="2" type="ORF">DBRI00130_LOCUS41741</name>
</gene>
<sequence length="361" mass="40882">MFKEEKDLIEKSIATLKEEFAAEKQSIREEFFREIEANGAEVEILAREKNVLEDTLGALQKEHAKSEGHLKEKLNKVKEDVNGMKKMQEFQYADLKRRNEELTSENSSLEVLMLKKANEVHELKKELLKQERDRDYDVRLLRTEKVRIEESLADLTDRLECYENGVPNRESVVLKEKLDERTGEVDRLRNVLNGNDFTISQIKAALEAMAGAKAAEAAAFKNEKEMLKKEIARVNEEMTQLQQAHLVELSAPKLSHESNSRAIVVAENMQAKDNAEIATREVAAEKEMQAEDDTEHTVNSSLGREIENLITLTTSLKKKHLGRIIPAPKGSTLVYNNVIEDLNATLDILQVAEAVKGGMTS</sequence>
<feature type="coiled-coil region" evidence="1">
    <location>
        <begin position="217"/>
        <end position="244"/>
    </location>
</feature>
<dbReference type="EMBL" id="HBNS01058033">
    <property type="protein sequence ID" value="CAE4662837.1"/>
    <property type="molecule type" value="Transcribed_RNA"/>
</dbReference>
<evidence type="ECO:0000313" key="2">
    <source>
        <dbReference type="EMBL" id="CAE4662837.1"/>
    </source>
</evidence>
<feature type="coiled-coil region" evidence="1">
    <location>
        <begin position="42"/>
        <end position="165"/>
    </location>
</feature>
<keyword evidence="1" id="KW-0175">Coiled coil</keyword>
<reference evidence="2" key="1">
    <citation type="submission" date="2021-01" db="EMBL/GenBank/DDBJ databases">
        <authorList>
            <person name="Corre E."/>
            <person name="Pelletier E."/>
            <person name="Niang G."/>
            <person name="Scheremetjew M."/>
            <person name="Finn R."/>
            <person name="Kale V."/>
            <person name="Holt S."/>
            <person name="Cochrane G."/>
            <person name="Meng A."/>
            <person name="Brown T."/>
            <person name="Cohen L."/>
        </authorList>
    </citation>
    <scope>NUCLEOTIDE SEQUENCE</scope>
    <source>
        <strain evidence="2">GSO104</strain>
    </source>
</reference>
<name>A0A7S4T2F7_9STRA</name>
<dbReference type="AlphaFoldDB" id="A0A7S4T2F7"/>
<evidence type="ECO:0000256" key="1">
    <source>
        <dbReference type="SAM" id="Coils"/>
    </source>
</evidence>
<proteinExistence type="predicted"/>
<organism evidence="2">
    <name type="scientific">Ditylum brightwellii</name>
    <dbReference type="NCBI Taxonomy" id="49249"/>
    <lineage>
        <taxon>Eukaryota</taxon>
        <taxon>Sar</taxon>
        <taxon>Stramenopiles</taxon>
        <taxon>Ochrophyta</taxon>
        <taxon>Bacillariophyta</taxon>
        <taxon>Mediophyceae</taxon>
        <taxon>Lithodesmiophycidae</taxon>
        <taxon>Lithodesmiales</taxon>
        <taxon>Lithodesmiaceae</taxon>
        <taxon>Ditylum</taxon>
    </lineage>
</organism>
<accession>A0A7S4T2F7</accession>
<protein>
    <submittedName>
        <fullName evidence="2">Uncharacterized protein</fullName>
    </submittedName>
</protein>